<name>A0A9P1GIM0_9DINO</name>
<feature type="repeat" description="WD" evidence="3">
    <location>
        <begin position="191"/>
        <end position="232"/>
    </location>
</feature>
<feature type="compositionally biased region" description="Polar residues" evidence="4">
    <location>
        <begin position="1062"/>
        <end position="1072"/>
    </location>
</feature>
<dbReference type="PROSITE" id="PS50082">
    <property type="entry name" value="WD_REPEATS_2"/>
    <property type="match status" value="7"/>
</dbReference>
<dbReference type="InterPro" id="IPR019775">
    <property type="entry name" value="WD40_repeat_CS"/>
</dbReference>
<keyword evidence="5" id="KW-0732">Signal</keyword>
<feature type="repeat" description="WD" evidence="3">
    <location>
        <begin position="275"/>
        <end position="307"/>
    </location>
</feature>
<sequence>MTILVAVVAAVVVLPAVTGFPSSIWEGTPVDSVRWSPDGAVLVSGSEDYLVKIWNATTGKCLKTLEGHTNDVWSVVYSPDGKQIASCSDDQSVKIWDARTGKCLKTLLGHTDSVRKVVYSPDSKTVASCAWDHTVKIWDASTGQCLQTLKGHRNDVWTVAYSPNGKHIASGSADRSIKIWDLSTGECVRTLKGHKDYLRSVVYSPDGKYLLSGSDDRTIKVWNVSTGECLQTLKGHTDYIWEVAYSPDGKRIASGSWDESIKIWDAATGKCLKTFTGHTDVIDSVAYSPDGKHLASGSDDFSIRMWDPDAEADTVPSSGKSAKEFPQKKTGRKFVETLLLTFLLQDAASKVVKKCTQACLDYSFLFQSHAAQSPLLTVYRLDASELCGVVQEASKRRIDNREVWDALLYRASLLRGEFRARDLAVTIDSLARIRYKDTAVLDYLLQEVRGKARQFMVRDASLLLNALAKFGLRDELLCQSLLPPLLRRITEKSKWEELSLLALSFARLSDPGCEPIFDQIVASLTPRMHRIDDGHTLSLLACAFTRTTGRNFQIEGEIEKEGGTADLIGARKSRNEESEFLPLFQSEVGELTHLAFVELLLEQCDRHIFSFKGSDVLHLSLALVSLVRSNNDDVIPPRLLMHLPKRLNALYYDLVPGQFVRFLELFQYLPEIEAACSPRILDELAYRARELLPRSCLPMLRAAVRLNHARGSSVAAWRLTRSDAALGGPAVLTTSEICEVAGMLTEAAVPHRSWSLSVRQMPPGVTSPDLLWEAREALLLQLQGLQKRHVDPKPATAAMLLRCAAMLLVRDTHWFYLGQNLLAQQPLSTKHPDELSEVDLASSLLALARLSFAQLVDAGKLFSRTAMVQSPECAAAVLEAAAIFSLTEQKPQDLSSSKLAPMVALMADKLRNLPRDDYESEAAAVLPRLFPFSGRLANMAGPEVAEWRRLVTTGTTMAVAACTEAERFQEVVLQELSTWHGVELETDLTVGPVHVPFAMSLVQLAAFVRRQHGQLDPADVSASEDLEQPEQLEQLEPEDEVHKISPQSGRLARRAKRKAQQNSRTSPCSTEDFNFADDQISPMSATSFARPETHLLLQLLRYEDYYHASPSLRGERQRAKGLLLSAERHAEIQLLRQMGWSVICVPEHRWQEDSQANREMIFKLVADLTGDSG</sequence>
<dbReference type="AlphaFoldDB" id="A0A9P1GIM0"/>
<evidence type="ECO:0000313" key="9">
    <source>
        <dbReference type="EMBL" id="CAL4802623.1"/>
    </source>
</evidence>
<dbReference type="InterPro" id="IPR050995">
    <property type="entry name" value="WD-F-box_domain-protein"/>
</dbReference>
<dbReference type="PROSITE" id="PS50294">
    <property type="entry name" value="WD_REPEATS_REGION"/>
    <property type="match status" value="7"/>
</dbReference>
<dbReference type="Proteomes" id="UP001152797">
    <property type="component" value="Unassembled WGS sequence"/>
</dbReference>
<gene>
    <name evidence="7" type="ORF">C1SCF055_LOCUS40147</name>
</gene>
<dbReference type="InterPro" id="IPR058917">
    <property type="entry name" value="RESC6_dom"/>
</dbReference>
<evidence type="ECO:0000256" key="4">
    <source>
        <dbReference type="SAM" id="MobiDB-lite"/>
    </source>
</evidence>
<dbReference type="Gene3D" id="2.130.10.10">
    <property type="entry name" value="YVTN repeat-like/Quinoprotein amine dehydrogenase"/>
    <property type="match status" value="3"/>
</dbReference>
<evidence type="ECO:0000256" key="3">
    <source>
        <dbReference type="PROSITE-ProRule" id="PRU00221"/>
    </source>
</evidence>
<dbReference type="SMART" id="SM00320">
    <property type="entry name" value="WD40"/>
    <property type="match status" value="7"/>
</dbReference>
<reference evidence="8" key="2">
    <citation type="submission" date="2024-04" db="EMBL/GenBank/DDBJ databases">
        <authorList>
            <person name="Chen Y."/>
            <person name="Shah S."/>
            <person name="Dougan E. K."/>
            <person name="Thang M."/>
            <person name="Chan C."/>
        </authorList>
    </citation>
    <scope>NUCLEOTIDE SEQUENCE [LARGE SCALE GENOMIC DNA]</scope>
</reference>
<keyword evidence="1 3" id="KW-0853">WD repeat</keyword>
<dbReference type="EMBL" id="CAMXCT010006524">
    <property type="protein sequence ID" value="CAI4015311.1"/>
    <property type="molecule type" value="Genomic_DNA"/>
</dbReference>
<evidence type="ECO:0000313" key="7">
    <source>
        <dbReference type="EMBL" id="CAI4015311.1"/>
    </source>
</evidence>
<feature type="repeat" description="WD" evidence="3">
    <location>
        <begin position="107"/>
        <end position="148"/>
    </location>
</feature>
<feature type="domain" description="RNA-editing substrate-binding complex 6 protein" evidence="6">
    <location>
        <begin position="380"/>
        <end position="528"/>
    </location>
</feature>
<evidence type="ECO:0000256" key="5">
    <source>
        <dbReference type="SAM" id="SignalP"/>
    </source>
</evidence>
<dbReference type="Pfam" id="PF26188">
    <property type="entry name" value="RESC6"/>
    <property type="match status" value="1"/>
</dbReference>
<protein>
    <submittedName>
        <fullName evidence="9">Vegetative incompatibility protein HET-E-1</fullName>
    </submittedName>
</protein>
<feature type="chain" id="PRO_5043272807" evidence="5">
    <location>
        <begin position="20"/>
        <end position="1173"/>
    </location>
</feature>
<dbReference type="OrthoDB" id="414519at2759"/>
<dbReference type="SUPFAM" id="SSF50978">
    <property type="entry name" value="WD40 repeat-like"/>
    <property type="match status" value="1"/>
</dbReference>
<dbReference type="EMBL" id="CAMXCT020006524">
    <property type="protein sequence ID" value="CAL1168686.1"/>
    <property type="molecule type" value="Genomic_DNA"/>
</dbReference>
<feature type="repeat" description="WD" evidence="3">
    <location>
        <begin position="233"/>
        <end position="274"/>
    </location>
</feature>
<dbReference type="InterPro" id="IPR020472">
    <property type="entry name" value="WD40_PAC1"/>
</dbReference>
<dbReference type="InterPro" id="IPR036322">
    <property type="entry name" value="WD40_repeat_dom_sf"/>
</dbReference>
<evidence type="ECO:0000313" key="8">
    <source>
        <dbReference type="EMBL" id="CAL1168686.1"/>
    </source>
</evidence>
<organism evidence="7">
    <name type="scientific">Cladocopium goreaui</name>
    <dbReference type="NCBI Taxonomy" id="2562237"/>
    <lineage>
        <taxon>Eukaryota</taxon>
        <taxon>Sar</taxon>
        <taxon>Alveolata</taxon>
        <taxon>Dinophyceae</taxon>
        <taxon>Suessiales</taxon>
        <taxon>Symbiodiniaceae</taxon>
        <taxon>Cladocopium</taxon>
    </lineage>
</organism>
<dbReference type="InterPro" id="IPR001680">
    <property type="entry name" value="WD40_rpt"/>
</dbReference>
<dbReference type="Pfam" id="PF00400">
    <property type="entry name" value="WD40"/>
    <property type="match status" value="7"/>
</dbReference>
<evidence type="ECO:0000259" key="6">
    <source>
        <dbReference type="Pfam" id="PF26188"/>
    </source>
</evidence>
<dbReference type="PANTHER" id="PTHR14604:SF4">
    <property type="entry name" value="F-BOX DOMAIN-CONTAINING PROTEIN"/>
    <property type="match status" value="1"/>
</dbReference>
<dbReference type="InterPro" id="IPR015943">
    <property type="entry name" value="WD40/YVTN_repeat-like_dom_sf"/>
</dbReference>
<dbReference type="PROSITE" id="PS00678">
    <property type="entry name" value="WD_REPEATS_1"/>
    <property type="match status" value="6"/>
</dbReference>
<evidence type="ECO:0000256" key="2">
    <source>
        <dbReference type="ARBA" id="ARBA00022737"/>
    </source>
</evidence>
<keyword evidence="10" id="KW-1185">Reference proteome</keyword>
<feature type="repeat" description="WD" evidence="3">
    <location>
        <begin position="149"/>
        <end position="190"/>
    </location>
</feature>
<comment type="caution">
    <text evidence="7">The sequence shown here is derived from an EMBL/GenBank/DDBJ whole genome shotgun (WGS) entry which is preliminary data.</text>
</comment>
<feature type="region of interest" description="Disordered" evidence="4">
    <location>
        <begin position="1016"/>
        <end position="1074"/>
    </location>
</feature>
<feature type="repeat" description="WD" evidence="3">
    <location>
        <begin position="30"/>
        <end position="64"/>
    </location>
</feature>
<reference evidence="7" key="1">
    <citation type="submission" date="2022-10" db="EMBL/GenBank/DDBJ databases">
        <authorList>
            <person name="Chen Y."/>
            <person name="Dougan E. K."/>
            <person name="Chan C."/>
            <person name="Rhodes N."/>
            <person name="Thang M."/>
        </authorList>
    </citation>
    <scope>NUCLEOTIDE SEQUENCE</scope>
</reference>
<dbReference type="PANTHER" id="PTHR14604">
    <property type="entry name" value="WD40 REPEAT PF20"/>
    <property type="match status" value="1"/>
</dbReference>
<proteinExistence type="predicted"/>
<feature type="signal peptide" evidence="5">
    <location>
        <begin position="1"/>
        <end position="19"/>
    </location>
</feature>
<accession>A0A9P1GIM0</accession>
<dbReference type="CDD" id="cd00200">
    <property type="entry name" value="WD40"/>
    <property type="match status" value="1"/>
</dbReference>
<evidence type="ECO:0000256" key="1">
    <source>
        <dbReference type="ARBA" id="ARBA00022574"/>
    </source>
</evidence>
<dbReference type="EMBL" id="CAMXCT030006524">
    <property type="protein sequence ID" value="CAL4802623.1"/>
    <property type="molecule type" value="Genomic_DNA"/>
</dbReference>
<evidence type="ECO:0000313" key="10">
    <source>
        <dbReference type="Proteomes" id="UP001152797"/>
    </source>
</evidence>
<feature type="repeat" description="WD" evidence="3">
    <location>
        <begin position="65"/>
        <end position="106"/>
    </location>
</feature>
<feature type="compositionally biased region" description="Acidic residues" evidence="4">
    <location>
        <begin position="1022"/>
        <end position="1039"/>
    </location>
</feature>
<keyword evidence="2" id="KW-0677">Repeat</keyword>
<dbReference type="PRINTS" id="PR00320">
    <property type="entry name" value="GPROTEINBRPT"/>
</dbReference>